<dbReference type="Proteomes" id="UP000002358">
    <property type="component" value="Chromosome 4"/>
</dbReference>
<name>A0A7M7QU32_NASVI</name>
<protein>
    <submittedName>
        <fullName evidence="1">Uncharacterized protein</fullName>
    </submittedName>
</protein>
<accession>A0A7M7QU32</accession>
<dbReference type="KEGG" id="nvi:103317706"/>
<proteinExistence type="predicted"/>
<dbReference type="GeneID" id="103317706"/>
<dbReference type="RefSeq" id="XP_032454727.1">
    <property type="nucleotide sequence ID" value="XM_032598836.1"/>
</dbReference>
<sequence length="186" mass="21514">MKDRSRSSYFSIQPLMYLLCFDAVGKLNRFLCIAVFVFAFEVAKQVNAKNLEPQIEGTHIHVDGLNPKYMQRVSFAVKKHNATYKYLPTTWIFVQDLPPVTNAKLLLTKHVPICSESPYRELLPKPLVTPEAMLQDSCLKKGKWENDDFGIFRFEVLIPNIHEISDYYSINYKYITDDSKELVAAE</sequence>
<dbReference type="EnsemblMetazoa" id="XM_032598836">
    <property type="protein sequence ID" value="XP_032454727"/>
    <property type="gene ID" value="LOC103317706"/>
</dbReference>
<evidence type="ECO:0000313" key="2">
    <source>
        <dbReference type="Proteomes" id="UP000002358"/>
    </source>
</evidence>
<dbReference type="AlphaFoldDB" id="A0A7M7QU32"/>
<organism evidence="1 2">
    <name type="scientific">Nasonia vitripennis</name>
    <name type="common">Parasitic wasp</name>
    <dbReference type="NCBI Taxonomy" id="7425"/>
    <lineage>
        <taxon>Eukaryota</taxon>
        <taxon>Metazoa</taxon>
        <taxon>Ecdysozoa</taxon>
        <taxon>Arthropoda</taxon>
        <taxon>Hexapoda</taxon>
        <taxon>Insecta</taxon>
        <taxon>Pterygota</taxon>
        <taxon>Neoptera</taxon>
        <taxon>Endopterygota</taxon>
        <taxon>Hymenoptera</taxon>
        <taxon>Apocrita</taxon>
        <taxon>Proctotrupomorpha</taxon>
        <taxon>Chalcidoidea</taxon>
        <taxon>Pteromalidae</taxon>
        <taxon>Pteromalinae</taxon>
        <taxon>Nasonia</taxon>
    </lineage>
</organism>
<keyword evidence="2" id="KW-1185">Reference proteome</keyword>
<dbReference type="InParanoid" id="A0A7M7QU32"/>
<evidence type="ECO:0000313" key="1">
    <source>
        <dbReference type="EnsemblMetazoa" id="XP_032454727"/>
    </source>
</evidence>
<reference evidence="1" key="1">
    <citation type="submission" date="2021-01" db="UniProtKB">
        <authorList>
            <consortium name="EnsemblMetazoa"/>
        </authorList>
    </citation>
    <scope>IDENTIFICATION</scope>
</reference>